<dbReference type="PANTHER" id="PTHR30579">
    <property type="entry name" value="TRANSCRIPTIONAL REGULATOR"/>
    <property type="match status" value="1"/>
</dbReference>
<dbReference type="RefSeq" id="WP_165237982.1">
    <property type="nucleotide sequence ID" value="NZ_CP049257.1"/>
</dbReference>
<keyword evidence="5" id="KW-0804">Transcription</keyword>
<proteinExistence type="inferred from homology"/>
<dbReference type="PANTHER" id="PTHR30579:SF2">
    <property type="entry name" value="HTH-TYPE TRANSCRIPTIONAL REGULATOR ARGP"/>
    <property type="match status" value="1"/>
</dbReference>
<dbReference type="InterPro" id="IPR005119">
    <property type="entry name" value="LysR_subst-bd"/>
</dbReference>
<evidence type="ECO:0000256" key="5">
    <source>
        <dbReference type="ARBA" id="ARBA00023163"/>
    </source>
</evidence>
<dbReference type="InterPro" id="IPR000847">
    <property type="entry name" value="LysR_HTH_N"/>
</dbReference>
<keyword evidence="3" id="KW-0238">DNA-binding</keyword>
<dbReference type="InterPro" id="IPR036388">
    <property type="entry name" value="WH-like_DNA-bd_sf"/>
</dbReference>
<evidence type="ECO:0000259" key="6">
    <source>
        <dbReference type="PROSITE" id="PS50931"/>
    </source>
</evidence>
<dbReference type="EMBL" id="CP049257">
    <property type="protein sequence ID" value="QIG45423.1"/>
    <property type="molecule type" value="Genomic_DNA"/>
</dbReference>
<keyword evidence="2" id="KW-0805">Transcription regulation</keyword>
<dbReference type="GO" id="GO:0003700">
    <property type="term" value="F:DNA-binding transcription factor activity"/>
    <property type="evidence" value="ECO:0007669"/>
    <property type="project" value="InterPro"/>
</dbReference>
<evidence type="ECO:0000313" key="8">
    <source>
        <dbReference type="Proteomes" id="UP000502996"/>
    </source>
</evidence>
<gene>
    <name evidence="7" type="ORF">G5V58_24100</name>
</gene>
<keyword evidence="4" id="KW-0010">Activator</keyword>
<name>A0A6G6WJV9_9ACTN</name>
<evidence type="ECO:0000256" key="4">
    <source>
        <dbReference type="ARBA" id="ARBA00023159"/>
    </source>
</evidence>
<sequence length="291" mass="32002">MSYNAAGVEALVAIADHGTFDAAARALHVTPSAVSQRIRALEQEVGQVVVRRGSPCVPTEAGAALVRLGRQTRLLDDEARAALRAHVGRAEVTVAVNADSLATWFRDVLADAEVQERLALRLVVEDQAWSAELLRSGEALAAVTDEPHPVQGCRSEHLGWLRYRPAATPALAQRWAKGRSHDWQRMPVVVFNAKDALQDEVLRERGVTQPDVVHGVPTSADFHEAVRRGLGWGMLPEPQLLPDLDAGRLVTLGGRTHRDVHLYWQRWRLDSTTLTTLTDAVRRHAGAHLRT</sequence>
<comment type="similarity">
    <text evidence="1">Belongs to the LysR transcriptional regulatory family.</text>
</comment>
<reference evidence="7 8" key="1">
    <citation type="submission" date="2020-02" db="EMBL/GenBank/DDBJ databases">
        <title>Full genome sequence of Nocardioides sp. R-3366.</title>
        <authorList>
            <person name="Im W.-T."/>
        </authorList>
    </citation>
    <scope>NUCLEOTIDE SEQUENCE [LARGE SCALE GENOMIC DNA]</scope>
    <source>
        <strain evidence="7 8">R-3366</strain>
    </source>
</reference>
<evidence type="ECO:0000256" key="3">
    <source>
        <dbReference type="ARBA" id="ARBA00023125"/>
    </source>
</evidence>
<feature type="domain" description="HTH lysR-type" evidence="6">
    <location>
        <begin position="1"/>
        <end position="59"/>
    </location>
</feature>
<protein>
    <submittedName>
        <fullName evidence="7">LysR family transcriptional regulator ArgP</fullName>
    </submittedName>
</protein>
<organism evidence="7 8">
    <name type="scientific">Nocardioides anomalus</name>
    <dbReference type="NCBI Taxonomy" id="2712223"/>
    <lineage>
        <taxon>Bacteria</taxon>
        <taxon>Bacillati</taxon>
        <taxon>Actinomycetota</taxon>
        <taxon>Actinomycetes</taxon>
        <taxon>Propionibacteriales</taxon>
        <taxon>Nocardioidaceae</taxon>
        <taxon>Nocardioides</taxon>
    </lineage>
</organism>
<dbReference type="AlphaFoldDB" id="A0A6G6WJV9"/>
<dbReference type="Gene3D" id="1.10.10.10">
    <property type="entry name" value="Winged helix-like DNA-binding domain superfamily/Winged helix DNA-binding domain"/>
    <property type="match status" value="1"/>
</dbReference>
<dbReference type="SUPFAM" id="SSF46785">
    <property type="entry name" value="Winged helix' DNA-binding domain"/>
    <property type="match status" value="1"/>
</dbReference>
<dbReference type="InterPro" id="IPR050176">
    <property type="entry name" value="LTTR"/>
</dbReference>
<dbReference type="NCBIfam" id="NF002964">
    <property type="entry name" value="PRK03635.1"/>
    <property type="match status" value="1"/>
</dbReference>
<evidence type="ECO:0000313" key="7">
    <source>
        <dbReference type="EMBL" id="QIG45423.1"/>
    </source>
</evidence>
<dbReference type="InterPro" id="IPR036390">
    <property type="entry name" value="WH_DNA-bd_sf"/>
</dbReference>
<accession>A0A6G6WJV9</accession>
<dbReference type="Pfam" id="PF03466">
    <property type="entry name" value="LysR_substrate"/>
    <property type="match status" value="1"/>
</dbReference>
<dbReference type="GO" id="GO:0003677">
    <property type="term" value="F:DNA binding"/>
    <property type="evidence" value="ECO:0007669"/>
    <property type="project" value="UniProtKB-KW"/>
</dbReference>
<dbReference type="PROSITE" id="PS50931">
    <property type="entry name" value="HTH_LYSR"/>
    <property type="match status" value="1"/>
</dbReference>
<dbReference type="Pfam" id="PF00126">
    <property type="entry name" value="HTH_1"/>
    <property type="match status" value="1"/>
</dbReference>
<dbReference type="KEGG" id="nano:G5V58_24100"/>
<keyword evidence="8" id="KW-1185">Reference proteome</keyword>
<evidence type="ECO:0000256" key="1">
    <source>
        <dbReference type="ARBA" id="ARBA00009437"/>
    </source>
</evidence>
<dbReference type="InterPro" id="IPR017685">
    <property type="entry name" value="ArgP"/>
</dbReference>
<dbReference type="SUPFAM" id="SSF53850">
    <property type="entry name" value="Periplasmic binding protein-like II"/>
    <property type="match status" value="1"/>
</dbReference>
<dbReference type="NCBIfam" id="TIGR03298">
    <property type="entry name" value="argP"/>
    <property type="match status" value="1"/>
</dbReference>
<dbReference type="Gene3D" id="3.40.190.290">
    <property type="match status" value="1"/>
</dbReference>
<evidence type="ECO:0000256" key="2">
    <source>
        <dbReference type="ARBA" id="ARBA00023015"/>
    </source>
</evidence>
<dbReference type="Proteomes" id="UP000502996">
    <property type="component" value="Chromosome"/>
</dbReference>